<keyword evidence="1" id="KW-0472">Membrane</keyword>
<keyword evidence="1" id="KW-1133">Transmembrane helix</keyword>
<reference evidence="2 3" key="1">
    <citation type="submission" date="2024-01" db="EMBL/GenBank/DDBJ databases">
        <title>The genomes of 5 underutilized Papilionoideae crops provide insights into root nodulation and disease resistance.</title>
        <authorList>
            <person name="Yuan L."/>
        </authorList>
    </citation>
    <scope>NUCLEOTIDE SEQUENCE [LARGE SCALE GENOMIC DNA]</scope>
    <source>
        <strain evidence="2">LY-2023</strain>
        <tissue evidence="2">Leaf</tissue>
    </source>
</reference>
<dbReference type="PANTHER" id="PTHR33736:SF18">
    <property type="entry name" value="F-BOX DOMAIN-CONTAINING PROTEIN"/>
    <property type="match status" value="1"/>
</dbReference>
<gene>
    <name evidence="2" type="ORF">RJT34_31017</name>
</gene>
<dbReference type="SUPFAM" id="SSF81383">
    <property type="entry name" value="F-box domain"/>
    <property type="match status" value="1"/>
</dbReference>
<feature type="transmembrane region" description="Helical" evidence="1">
    <location>
        <begin position="315"/>
        <end position="333"/>
    </location>
</feature>
<keyword evidence="3" id="KW-1185">Reference proteome</keyword>
<proteinExistence type="predicted"/>
<protein>
    <recommendedName>
        <fullName evidence="4">F-box protein</fullName>
    </recommendedName>
</protein>
<evidence type="ECO:0008006" key="4">
    <source>
        <dbReference type="Google" id="ProtNLM"/>
    </source>
</evidence>
<evidence type="ECO:0000313" key="3">
    <source>
        <dbReference type="Proteomes" id="UP001359559"/>
    </source>
</evidence>
<dbReference type="Proteomes" id="UP001359559">
    <property type="component" value="Unassembled WGS sequence"/>
</dbReference>
<evidence type="ECO:0000256" key="1">
    <source>
        <dbReference type="SAM" id="Phobius"/>
    </source>
</evidence>
<dbReference type="InterPro" id="IPR036047">
    <property type="entry name" value="F-box-like_dom_sf"/>
</dbReference>
<dbReference type="Gene3D" id="1.20.1280.50">
    <property type="match status" value="1"/>
</dbReference>
<sequence length="334" mass="37852">MAHKTSTMFATLHPDIIHTHILTRLDGATLASFASASSLTHRLCTQQQLWRRICIATWPSLLNPTASHVISTLPNTHRSLFSDAFPSLHHFSFLPRGPSPPSPPPPELISAVDVYYKGIPVLSRVKRTDTQKNWFLPSQFWVDALEPNEVVPTTVKFARRKDEEWLKHLEDNLTLSWIVMDPTRKRAANVSSRRAVSAQRHWLTREVEVMYAAVMAGERQGAATEMVQCVVKVTCCGKVGGEMQVREVNLVMEDCEGGQVSGKEGVVILQRAMENGERKRVELDGVEAKERFEKFTRLMRRKRESMRKREKARDLVSMLLAFLACLLFCFLAGL</sequence>
<name>A0AAN9ETW7_CLITE</name>
<organism evidence="2 3">
    <name type="scientific">Clitoria ternatea</name>
    <name type="common">Butterfly pea</name>
    <dbReference type="NCBI Taxonomy" id="43366"/>
    <lineage>
        <taxon>Eukaryota</taxon>
        <taxon>Viridiplantae</taxon>
        <taxon>Streptophyta</taxon>
        <taxon>Embryophyta</taxon>
        <taxon>Tracheophyta</taxon>
        <taxon>Spermatophyta</taxon>
        <taxon>Magnoliopsida</taxon>
        <taxon>eudicotyledons</taxon>
        <taxon>Gunneridae</taxon>
        <taxon>Pentapetalae</taxon>
        <taxon>rosids</taxon>
        <taxon>fabids</taxon>
        <taxon>Fabales</taxon>
        <taxon>Fabaceae</taxon>
        <taxon>Papilionoideae</taxon>
        <taxon>50 kb inversion clade</taxon>
        <taxon>NPAAA clade</taxon>
        <taxon>indigoferoid/millettioid clade</taxon>
        <taxon>Phaseoleae</taxon>
        <taxon>Clitoria</taxon>
    </lineage>
</organism>
<accession>A0AAN9ETW7</accession>
<keyword evidence="1" id="KW-0812">Transmembrane</keyword>
<comment type="caution">
    <text evidence="2">The sequence shown here is derived from an EMBL/GenBank/DDBJ whole genome shotgun (WGS) entry which is preliminary data.</text>
</comment>
<dbReference type="PANTHER" id="PTHR33736">
    <property type="entry name" value="F-BOX PROTEIN-RELATED"/>
    <property type="match status" value="1"/>
</dbReference>
<dbReference type="AlphaFoldDB" id="A0AAN9ETW7"/>
<evidence type="ECO:0000313" key="2">
    <source>
        <dbReference type="EMBL" id="KAK7263427.1"/>
    </source>
</evidence>
<dbReference type="InterPro" id="IPR045283">
    <property type="entry name" value="AT3G44326-like"/>
</dbReference>
<dbReference type="EMBL" id="JAYKXN010000008">
    <property type="protein sequence ID" value="KAK7263427.1"/>
    <property type="molecule type" value="Genomic_DNA"/>
</dbReference>